<dbReference type="EMBL" id="KB203301">
    <property type="protein sequence ID" value="ESO85158.1"/>
    <property type="molecule type" value="Genomic_DNA"/>
</dbReference>
<dbReference type="GeneID" id="20249983"/>
<proteinExistence type="predicted"/>
<dbReference type="GO" id="GO:0001516">
    <property type="term" value="P:prostaglandin biosynthetic process"/>
    <property type="evidence" value="ECO:0007669"/>
    <property type="project" value="TreeGrafter"/>
</dbReference>
<feature type="region of interest" description="Disordered" evidence="4">
    <location>
        <begin position="129"/>
        <end position="157"/>
    </location>
</feature>
<keyword evidence="2" id="KW-0963">Cytoplasm</keyword>
<dbReference type="GO" id="GO:0047017">
    <property type="term" value="F:prostaglandin F synthase activity"/>
    <property type="evidence" value="ECO:0007669"/>
    <property type="project" value="TreeGrafter"/>
</dbReference>
<dbReference type="GO" id="GO:0005737">
    <property type="term" value="C:cytoplasm"/>
    <property type="evidence" value="ECO:0007669"/>
    <property type="project" value="UniProtKB-SubCell"/>
</dbReference>
<evidence type="ECO:0000256" key="4">
    <source>
        <dbReference type="SAM" id="MobiDB-lite"/>
    </source>
</evidence>
<sequence length="157" mass="17118">MSLLSPRSEATQYPETSAGCQQCQICGDRLRGTRGRRICSGKIFQWRFNFFNIFPALFTKKSRDAISESKQQNVGGNFKGDGMQTGGTYVLEKGGNVLLEYKQDNPADHVDPNEVLKALGISGRVEVDPIPKAEDSGSKGAAAPVCENDVCQMPKKS</sequence>
<evidence type="ECO:0000313" key="6">
    <source>
        <dbReference type="Proteomes" id="UP000030746"/>
    </source>
</evidence>
<dbReference type="STRING" id="225164.V3Z3F6"/>
<dbReference type="KEGG" id="lgi:LOTGIDRAFT_235844"/>
<dbReference type="Proteomes" id="UP000030746">
    <property type="component" value="Unassembled WGS sequence"/>
</dbReference>
<protein>
    <submittedName>
        <fullName evidence="5">Uncharacterized protein</fullName>
    </submittedName>
</protein>
<comment type="subcellular location">
    <subcellularLocation>
        <location evidence="1">Cytoplasm</location>
    </subcellularLocation>
</comment>
<reference evidence="5 6" key="1">
    <citation type="journal article" date="2013" name="Nature">
        <title>Insights into bilaterian evolution from three spiralian genomes.</title>
        <authorList>
            <person name="Simakov O."/>
            <person name="Marletaz F."/>
            <person name="Cho S.J."/>
            <person name="Edsinger-Gonzales E."/>
            <person name="Havlak P."/>
            <person name="Hellsten U."/>
            <person name="Kuo D.H."/>
            <person name="Larsson T."/>
            <person name="Lv J."/>
            <person name="Arendt D."/>
            <person name="Savage R."/>
            <person name="Osoegawa K."/>
            <person name="de Jong P."/>
            <person name="Grimwood J."/>
            <person name="Chapman J.A."/>
            <person name="Shapiro H."/>
            <person name="Aerts A."/>
            <person name="Otillar R.P."/>
            <person name="Terry A.Y."/>
            <person name="Boore J.L."/>
            <person name="Grigoriev I.V."/>
            <person name="Lindberg D.R."/>
            <person name="Seaver E.C."/>
            <person name="Weisblat D.A."/>
            <person name="Putnam N.H."/>
            <person name="Rokhsar D.S."/>
        </authorList>
    </citation>
    <scope>NUCLEOTIDE SEQUENCE [LARGE SCALE GENOMIC DNA]</scope>
</reference>
<dbReference type="HOGENOM" id="CLU_1679941_0_0_1"/>
<dbReference type="OMA" id="QNIDGNM"/>
<evidence type="ECO:0000256" key="2">
    <source>
        <dbReference type="ARBA" id="ARBA00022490"/>
    </source>
</evidence>
<dbReference type="InterPro" id="IPR032801">
    <property type="entry name" value="PXL2A/B/C"/>
</dbReference>
<dbReference type="PANTHER" id="PTHR28630">
    <property type="match status" value="1"/>
</dbReference>
<dbReference type="AlphaFoldDB" id="V3Z3F6"/>
<keyword evidence="6" id="KW-1185">Reference proteome</keyword>
<name>V3Z3F6_LOTGI</name>
<gene>
    <name evidence="5" type="ORF">LOTGIDRAFT_235844</name>
</gene>
<dbReference type="PANTHER" id="PTHR28630:SF29">
    <property type="entry name" value="PROSTAMIDE_PROSTAGLANDIN F SYNTHASE"/>
    <property type="match status" value="1"/>
</dbReference>
<keyword evidence="3" id="KW-0560">Oxidoreductase</keyword>
<evidence type="ECO:0000256" key="1">
    <source>
        <dbReference type="ARBA" id="ARBA00004496"/>
    </source>
</evidence>
<dbReference type="CTD" id="20249983"/>
<organism evidence="5 6">
    <name type="scientific">Lottia gigantea</name>
    <name type="common">Giant owl limpet</name>
    <dbReference type="NCBI Taxonomy" id="225164"/>
    <lineage>
        <taxon>Eukaryota</taxon>
        <taxon>Metazoa</taxon>
        <taxon>Spiralia</taxon>
        <taxon>Lophotrochozoa</taxon>
        <taxon>Mollusca</taxon>
        <taxon>Gastropoda</taxon>
        <taxon>Patellogastropoda</taxon>
        <taxon>Lottioidea</taxon>
        <taxon>Lottiidae</taxon>
        <taxon>Lottia</taxon>
    </lineage>
</organism>
<dbReference type="RefSeq" id="XP_009064076.1">
    <property type="nucleotide sequence ID" value="XM_009065828.1"/>
</dbReference>
<evidence type="ECO:0000256" key="3">
    <source>
        <dbReference type="ARBA" id="ARBA00023002"/>
    </source>
</evidence>
<evidence type="ECO:0000313" key="5">
    <source>
        <dbReference type="EMBL" id="ESO85158.1"/>
    </source>
</evidence>
<accession>V3Z3F6</accession>
<dbReference type="OrthoDB" id="40334at2759"/>